<dbReference type="PROSITE" id="PS50067">
    <property type="entry name" value="KINESIN_MOTOR_2"/>
    <property type="match status" value="1"/>
</dbReference>
<dbReference type="SUPFAM" id="SSF52540">
    <property type="entry name" value="P-loop containing nucleoside triphosphate hydrolases"/>
    <property type="match status" value="1"/>
</dbReference>
<dbReference type="GO" id="GO:0003777">
    <property type="term" value="F:microtubule motor activity"/>
    <property type="evidence" value="ECO:0007669"/>
    <property type="project" value="InterPro"/>
</dbReference>
<comment type="similarity">
    <text evidence="4">Belongs to the TRAFAC class myosin-kinesin ATPase superfamily. Kinesin family.</text>
</comment>
<dbReference type="InterPro" id="IPR001752">
    <property type="entry name" value="Kinesin_motor_dom"/>
</dbReference>
<keyword evidence="1" id="KW-0813">Transport</keyword>
<evidence type="ECO:0000256" key="4">
    <source>
        <dbReference type="PROSITE-ProRule" id="PRU00283"/>
    </source>
</evidence>
<feature type="coiled-coil region" evidence="5">
    <location>
        <begin position="318"/>
        <end position="359"/>
    </location>
</feature>
<dbReference type="OrthoDB" id="3176171at2759"/>
<dbReference type="PRINTS" id="PR00380">
    <property type="entry name" value="KINESINHEAVY"/>
</dbReference>
<organism evidence="8 9">
    <name type="scientific">Planoprotostelium fungivorum</name>
    <dbReference type="NCBI Taxonomy" id="1890364"/>
    <lineage>
        <taxon>Eukaryota</taxon>
        <taxon>Amoebozoa</taxon>
        <taxon>Evosea</taxon>
        <taxon>Variosea</taxon>
        <taxon>Cavosteliida</taxon>
        <taxon>Cavosteliaceae</taxon>
        <taxon>Planoprotostelium</taxon>
    </lineage>
</organism>
<dbReference type="InterPro" id="IPR036961">
    <property type="entry name" value="Kinesin_motor_dom_sf"/>
</dbReference>
<feature type="compositionally biased region" description="Polar residues" evidence="6">
    <location>
        <begin position="1340"/>
        <end position="1357"/>
    </location>
</feature>
<keyword evidence="2 4" id="KW-0547">Nucleotide-binding</keyword>
<keyword evidence="3 4" id="KW-0067">ATP-binding</keyword>
<dbReference type="InParanoid" id="A0A2P6NN71"/>
<dbReference type="Gene3D" id="3.40.850.10">
    <property type="entry name" value="Kinesin motor domain"/>
    <property type="match status" value="1"/>
</dbReference>
<keyword evidence="4" id="KW-0505">Motor protein</keyword>
<dbReference type="InterPro" id="IPR019821">
    <property type="entry name" value="Kinesin_motor_CS"/>
</dbReference>
<keyword evidence="5" id="KW-0175">Coiled coil</keyword>
<protein>
    <recommendedName>
        <fullName evidence="7">Kinesin motor domain-containing protein</fullName>
    </recommendedName>
</protein>
<dbReference type="Pfam" id="PF00225">
    <property type="entry name" value="Kinesin"/>
    <property type="match status" value="1"/>
</dbReference>
<evidence type="ECO:0000256" key="6">
    <source>
        <dbReference type="SAM" id="MobiDB-lite"/>
    </source>
</evidence>
<dbReference type="GO" id="GO:0008017">
    <property type="term" value="F:microtubule binding"/>
    <property type="evidence" value="ECO:0007669"/>
    <property type="project" value="InterPro"/>
</dbReference>
<evidence type="ECO:0000256" key="2">
    <source>
        <dbReference type="ARBA" id="ARBA00022741"/>
    </source>
</evidence>
<feature type="coiled-coil region" evidence="5">
    <location>
        <begin position="391"/>
        <end position="703"/>
    </location>
</feature>
<sequence length="1452" mass="165951">MQAFLSSETKLRRANSSSTLSTAKTVSVENDLMDQIKQLSLLRAADQDEMSDMRSDLNDLKSRLSDITIENGRLKAEMINTRASLQLLREQSEDKDLLVSELKAENVELHQSLTTRRRASSSGKTFESAFSGAPLFAVIDESAPPSYARPASPSASETDKSSQAEKWISLLKKSEAHSQSLQDNLEDLRLDQSGLEQHVSSLNSRIKELTIEDRYQDLFNARGEELDSVVADELFRLRQELVQKKAMEERLIQLTSENHKFSVQIEKLKVQPVTPRDVIQGDVEEDLLRKEEELALERSRTIQLSEDKKRLQTKMEGLHAAEEENVQLNFRLQLLQEQMNRSQSDMELLEEQNRSLRLRRGSSEASLTSNLQKEQEMEDLRASFNQSQDTLQEMTSVVQLATEQIESLKDQLAQREDEIQERSIDKNQHSRLQSRVADLESTVRSLTTERNELLDQLDELRDSCSTNISDMERKRSTEANRAAEYGRQNVELSNQNEKLREEMEVLKREKAMADTQNQSNKQFEEEKIEWTIKLEELESQKREAHRLREEMIVELQRTERELVEERDKKSILREEETDKRVEESEQKWKLSEEKCRSTVEELERERSELSQLRISISDRDERIRRLEETEKQKSVYNSASIAELQEEIIRNKHTISTLEDQLGKAEESNRDKDSQLSSLQVVRDDLEQKIATISHDHDSLEQSHRWQLAQTREDHDEEMNKLACTHASDKEDLASRHQTVIQQMKTDATKELKSLREAHIEEYSRLTKEKSELNTEKSKLELARQQALDEVERLEEELERETKTRGQREKELQMAHVKIQEMDTNVVRLSQKLNDTTMSRDELQKQMERLKNEFDEEKSTRERSQQERDTIKQKYRELAQVSEQLSAKLNRESTLHQKWKLRAIELKEATKQHAVTLKVLSKELAGVKTQISQFTLNATAAATQVLHQVVEKHKELTVEAARAIERYGAEVAKRRALFNQLEELKGNIRVYCRVRPLSSDEIENAHKSAIDFPQADTLTVTQFVGGKEDKKSFEFERVFGPNSLQSDVFSDVKPLMTSVIDGYNVCIFAYGQTGSGKTYTMTGPSTDRGINIRALQELFIVARERNTSGEEPVRFRVSMMEIYNDTVRDLLHTGATTASGLDVRLSEEGDVSVEGLIEESVNEMEDVLAVMDKGTQNRTVGSTFMNSDSSRSHAMLRVSVYCKNKIQSVLSLVDLAGSERLSRSGAMKEQMVETQHINQSLSALGDVISALRSKKGHVPYRNSKLTFLLQNCLKGDSKVLMFVQVSPSRADATESVCSLNFASRVNAVVPSGSKEKVMKPTSSSTPPIEKKPTVRLPSACLSTSSSWTAPPQPSSSRETARPSGVFAYEISPHSLLSVHVTSQSINRNLIGWLVAGREDSEMSTEESQAKSQARALEERKENTKLKRKLRNNHASQQLSITRTINRRSSSIV</sequence>
<name>A0A2P6NN71_9EUKA</name>
<feature type="region of interest" description="Disordered" evidence="6">
    <location>
        <begin position="1312"/>
        <end position="1360"/>
    </location>
</feature>
<evidence type="ECO:0000256" key="1">
    <source>
        <dbReference type="ARBA" id="ARBA00022448"/>
    </source>
</evidence>
<dbReference type="SMART" id="SM00129">
    <property type="entry name" value="KISc"/>
    <property type="match status" value="1"/>
</dbReference>
<accession>A0A2P6NN71</accession>
<dbReference type="GO" id="GO:0007018">
    <property type="term" value="P:microtubule-based movement"/>
    <property type="evidence" value="ECO:0007669"/>
    <property type="project" value="InterPro"/>
</dbReference>
<evidence type="ECO:0000256" key="5">
    <source>
        <dbReference type="SAM" id="Coils"/>
    </source>
</evidence>
<dbReference type="STRING" id="1890364.A0A2P6NN71"/>
<reference evidence="8 9" key="1">
    <citation type="journal article" date="2018" name="Genome Biol. Evol.">
        <title>Multiple Roots of Fruiting Body Formation in Amoebozoa.</title>
        <authorList>
            <person name="Hillmann F."/>
            <person name="Forbes G."/>
            <person name="Novohradska S."/>
            <person name="Ferling I."/>
            <person name="Riege K."/>
            <person name="Groth M."/>
            <person name="Westermann M."/>
            <person name="Marz M."/>
            <person name="Spaller T."/>
            <person name="Winckler T."/>
            <person name="Schaap P."/>
            <person name="Glockner G."/>
        </authorList>
    </citation>
    <scope>NUCLEOTIDE SEQUENCE [LARGE SCALE GENOMIC DNA]</scope>
    <source>
        <strain evidence="8 9">Jena</strain>
    </source>
</reference>
<feature type="binding site" evidence="4">
    <location>
        <begin position="1071"/>
        <end position="1078"/>
    </location>
    <ligand>
        <name>ATP</name>
        <dbReference type="ChEBI" id="CHEBI:30616"/>
    </ligand>
</feature>
<evidence type="ECO:0000313" key="8">
    <source>
        <dbReference type="EMBL" id="PRP85420.1"/>
    </source>
</evidence>
<feature type="region of interest" description="Disordered" evidence="6">
    <location>
        <begin position="851"/>
        <end position="871"/>
    </location>
</feature>
<dbReference type="GO" id="GO:0015630">
    <property type="term" value="C:microtubule cytoskeleton"/>
    <property type="evidence" value="ECO:0007669"/>
    <property type="project" value="TreeGrafter"/>
</dbReference>
<dbReference type="GO" id="GO:0005524">
    <property type="term" value="F:ATP binding"/>
    <property type="evidence" value="ECO:0007669"/>
    <property type="project" value="UniProtKB-UniRule"/>
</dbReference>
<comment type="caution">
    <text evidence="8">The sequence shown here is derived from an EMBL/GenBank/DDBJ whole genome shotgun (WGS) entry which is preliminary data.</text>
</comment>
<dbReference type="PANTHER" id="PTHR47972">
    <property type="entry name" value="KINESIN-LIKE PROTEIN KLP-3"/>
    <property type="match status" value="1"/>
</dbReference>
<dbReference type="EMBL" id="MDYQ01000045">
    <property type="protein sequence ID" value="PRP85420.1"/>
    <property type="molecule type" value="Genomic_DNA"/>
</dbReference>
<feature type="region of interest" description="Disordered" evidence="6">
    <location>
        <begin position="1398"/>
        <end position="1422"/>
    </location>
</feature>
<dbReference type="PROSITE" id="PS00411">
    <property type="entry name" value="KINESIN_MOTOR_1"/>
    <property type="match status" value="1"/>
</dbReference>
<feature type="coiled-coil region" evidence="5">
    <location>
        <begin position="171"/>
        <end position="198"/>
    </location>
</feature>
<dbReference type="Proteomes" id="UP000241769">
    <property type="component" value="Unassembled WGS sequence"/>
</dbReference>
<feature type="domain" description="Kinesin motor" evidence="7">
    <location>
        <begin position="987"/>
        <end position="1308"/>
    </location>
</feature>
<dbReference type="FunFam" id="3.40.850.10:FF:000113">
    <property type="entry name" value="Kinesin-like protein"/>
    <property type="match status" value="1"/>
</dbReference>
<gene>
    <name evidence="8" type="ORF">PROFUN_06966</name>
</gene>
<feature type="coiled-coil region" evidence="5">
    <location>
        <begin position="43"/>
        <end position="105"/>
    </location>
</feature>
<evidence type="ECO:0000313" key="9">
    <source>
        <dbReference type="Proteomes" id="UP000241769"/>
    </source>
</evidence>
<evidence type="ECO:0000259" key="7">
    <source>
        <dbReference type="PROSITE" id="PS50067"/>
    </source>
</evidence>
<dbReference type="InterPro" id="IPR027640">
    <property type="entry name" value="Kinesin-like_fam"/>
</dbReference>
<dbReference type="PANTHER" id="PTHR47972:SF28">
    <property type="entry name" value="KINESIN-LIKE PROTEIN KLP-3"/>
    <property type="match status" value="1"/>
</dbReference>
<evidence type="ECO:0000256" key="3">
    <source>
        <dbReference type="ARBA" id="ARBA00022840"/>
    </source>
</evidence>
<proteinExistence type="inferred from homology"/>
<keyword evidence="9" id="KW-1185">Reference proteome</keyword>
<dbReference type="InterPro" id="IPR027417">
    <property type="entry name" value="P-loop_NTPase"/>
</dbReference>